<accession>A0A7J9UXR2</accession>
<gene>
    <name evidence="2" type="ORF">GB882_12170</name>
</gene>
<sequence>MPVSAAAAISGFFAHARVLRRPAVRDTAALVRRHLETYLDTEGERWLGPDDRVLVAAEREVDPAGAVARVTGPAVLVAALPGFLDPAWLIPTAPAARIQLLVVAELVRWLEHAGLVDGMAYPVLAVRAALARAAARLAAGPGPPVSRSAPPERPPPGSDRR</sequence>
<evidence type="ECO:0000313" key="3">
    <source>
        <dbReference type="Proteomes" id="UP000429644"/>
    </source>
</evidence>
<evidence type="ECO:0000313" key="2">
    <source>
        <dbReference type="EMBL" id="MPV89425.1"/>
    </source>
</evidence>
<comment type="caution">
    <text evidence="2">The sequence shown here is derived from an EMBL/GenBank/DDBJ whole genome shotgun (WGS) entry which is preliminary data.</text>
</comment>
<keyword evidence="3" id="KW-1185">Reference proteome</keyword>
<proteinExistence type="predicted"/>
<reference evidence="2 3" key="1">
    <citation type="submission" date="2019-10" db="EMBL/GenBank/DDBJ databases">
        <title>Georgenia wutianyii sp. nov. and Georgenia yuyongxinii sp. nov. isolated from plateau pika (Ochotona curzoniae) in the Qinghai-Tibet plateau of China.</title>
        <authorList>
            <person name="Tian Z."/>
        </authorList>
    </citation>
    <scope>NUCLEOTIDE SEQUENCE [LARGE SCALE GENOMIC DNA]</scope>
    <source>
        <strain evidence="2 3">JCM 15130</strain>
    </source>
</reference>
<dbReference type="EMBL" id="WHPD01002622">
    <property type="protein sequence ID" value="MPV89425.1"/>
    <property type="molecule type" value="Genomic_DNA"/>
</dbReference>
<organism evidence="2 3">
    <name type="scientific">Georgenia ruanii</name>
    <dbReference type="NCBI Taxonomy" id="348442"/>
    <lineage>
        <taxon>Bacteria</taxon>
        <taxon>Bacillati</taxon>
        <taxon>Actinomycetota</taxon>
        <taxon>Actinomycetes</taxon>
        <taxon>Micrococcales</taxon>
        <taxon>Bogoriellaceae</taxon>
        <taxon>Georgenia</taxon>
    </lineage>
</organism>
<evidence type="ECO:0000256" key="1">
    <source>
        <dbReference type="SAM" id="MobiDB-lite"/>
    </source>
</evidence>
<name>A0A7J9UXR2_9MICO</name>
<dbReference type="AlphaFoldDB" id="A0A7J9UXR2"/>
<protein>
    <submittedName>
        <fullName evidence="2">Uncharacterized protein</fullName>
    </submittedName>
</protein>
<dbReference type="Proteomes" id="UP000429644">
    <property type="component" value="Unassembled WGS sequence"/>
</dbReference>
<feature type="compositionally biased region" description="Pro residues" evidence="1">
    <location>
        <begin position="151"/>
        <end position="161"/>
    </location>
</feature>
<feature type="region of interest" description="Disordered" evidence="1">
    <location>
        <begin position="138"/>
        <end position="161"/>
    </location>
</feature>